<protein>
    <submittedName>
        <fullName evidence="1">Uncharacterized protein</fullName>
    </submittedName>
</protein>
<comment type="caution">
    <text evidence="1">The sequence shown here is derived from an EMBL/GenBank/DDBJ whole genome shotgun (WGS) entry which is preliminary data.</text>
</comment>
<proteinExistence type="predicted"/>
<keyword evidence="2" id="KW-1185">Reference proteome</keyword>
<organism evidence="1 2">
    <name type="scientific">Mycobacterium ulcerans str. Harvey</name>
    <dbReference type="NCBI Taxonomy" id="1299332"/>
    <lineage>
        <taxon>Bacteria</taxon>
        <taxon>Bacillati</taxon>
        <taxon>Actinomycetota</taxon>
        <taxon>Actinomycetes</taxon>
        <taxon>Mycobacteriales</taxon>
        <taxon>Mycobacteriaceae</taxon>
        <taxon>Mycobacterium</taxon>
        <taxon>Mycobacterium ulcerans group</taxon>
    </lineage>
</organism>
<evidence type="ECO:0000313" key="1">
    <source>
        <dbReference type="EMBL" id="EUA92997.1"/>
    </source>
</evidence>
<reference evidence="1 2" key="1">
    <citation type="submission" date="2014-01" db="EMBL/GenBank/DDBJ databases">
        <authorList>
            <person name="Dobos K."/>
            <person name="Lenaerts A."/>
            <person name="Ordway D."/>
            <person name="DeGroote M.A."/>
            <person name="Parker T."/>
            <person name="Sizemore C."/>
            <person name="Tallon L.J."/>
            <person name="Sadzewicz L.K."/>
            <person name="Sengamalay N."/>
            <person name="Fraser C.M."/>
            <person name="Hine E."/>
            <person name="Shefchek K.A."/>
            <person name="Das S.P."/>
            <person name="Tettelin H."/>
        </authorList>
    </citation>
    <scope>NUCLEOTIDE SEQUENCE [LARGE SCALE GENOMIC DNA]</scope>
    <source>
        <strain evidence="1 2">Harvey</strain>
    </source>
</reference>
<dbReference type="Proteomes" id="UP000020681">
    <property type="component" value="Unassembled WGS sequence"/>
</dbReference>
<sequence>MPGYAASGDAQVDETAAEVGLGRRWVMSGWGRAEAAQRWHDGDCGPTRRWRDRPSECVETVGSSYRWPDRWA</sequence>
<dbReference type="EMBL" id="JAOL01000070">
    <property type="protein sequence ID" value="EUA92997.1"/>
    <property type="molecule type" value="Genomic_DNA"/>
</dbReference>
<evidence type="ECO:0000313" key="2">
    <source>
        <dbReference type="Proteomes" id="UP000020681"/>
    </source>
</evidence>
<dbReference type="Pfam" id="PF11228">
    <property type="entry name" value="DUF3027"/>
    <property type="match status" value="1"/>
</dbReference>
<dbReference type="InterPro" id="IPR021391">
    <property type="entry name" value="DUF3027"/>
</dbReference>
<accession>A0ABN0R758</accession>
<name>A0ABN0R758_MYCUL</name>
<gene>
    <name evidence="1" type="ORF">I551_0509</name>
</gene>